<protein>
    <submittedName>
        <fullName evidence="8">Thioredoxin domain-containing protein</fullName>
    </submittedName>
</protein>
<dbReference type="RefSeq" id="WP_165229029.1">
    <property type="nucleotide sequence ID" value="NZ_CP049257.1"/>
</dbReference>
<dbReference type="AlphaFoldDB" id="A0A6G6WA31"/>
<dbReference type="KEGG" id="nano:G5V58_04200"/>
<evidence type="ECO:0000256" key="2">
    <source>
        <dbReference type="ARBA" id="ARBA00022729"/>
    </source>
</evidence>
<evidence type="ECO:0000256" key="5">
    <source>
        <dbReference type="ARBA" id="ARBA00023284"/>
    </source>
</evidence>
<evidence type="ECO:0000256" key="4">
    <source>
        <dbReference type="ARBA" id="ARBA00023157"/>
    </source>
</evidence>
<evidence type="ECO:0000313" key="9">
    <source>
        <dbReference type="Proteomes" id="UP000502996"/>
    </source>
</evidence>
<proteinExistence type="inferred from homology"/>
<dbReference type="GO" id="GO:0016491">
    <property type="term" value="F:oxidoreductase activity"/>
    <property type="evidence" value="ECO:0007669"/>
    <property type="project" value="UniProtKB-KW"/>
</dbReference>
<evidence type="ECO:0000256" key="1">
    <source>
        <dbReference type="ARBA" id="ARBA00005791"/>
    </source>
</evidence>
<dbReference type="EMBL" id="CP049257">
    <property type="protein sequence ID" value="QIG42076.1"/>
    <property type="molecule type" value="Genomic_DNA"/>
</dbReference>
<keyword evidence="6" id="KW-1133">Transmembrane helix</keyword>
<dbReference type="InterPro" id="IPR036249">
    <property type="entry name" value="Thioredoxin-like_sf"/>
</dbReference>
<dbReference type="PANTHER" id="PTHR13887:SF14">
    <property type="entry name" value="DISULFIDE BOND FORMATION PROTEIN D"/>
    <property type="match status" value="1"/>
</dbReference>
<gene>
    <name evidence="8" type="ORF">G5V58_04200</name>
</gene>
<evidence type="ECO:0000256" key="6">
    <source>
        <dbReference type="SAM" id="Phobius"/>
    </source>
</evidence>
<accession>A0A6G6WA31</accession>
<keyword evidence="3" id="KW-0560">Oxidoreductase</keyword>
<sequence length="246" mass="26006">MASKTKQQQRAERAAALLAEKRRQERRRQLFAVVGVVVAIAVIIGAGFLIQSLRDTSGEAATAPGGTSDGGYGVVVGDASAPKTVTVYEDFQCPICHEFEKSTRDQLRAAVDAGKIKIDYRMVSFLDKASTNQYSSRALNAAAVVLDTSGVDTFVKYHDLLFDNQPEEGGPGPSNDELVKMAVQAGAEESAVKDGIENGEFDQWVTNTRDEMSKNGVTGTPTVFVDGKKAGSTLGDAIDAALAAAG</sequence>
<dbReference type="PANTHER" id="PTHR13887">
    <property type="entry name" value="GLUTATHIONE S-TRANSFERASE KAPPA"/>
    <property type="match status" value="1"/>
</dbReference>
<keyword evidence="5" id="KW-0676">Redox-active center</keyword>
<keyword evidence="9" id="KW-1185">Reference proteome</keyword>
<dbReference type="Proteomes" id="UP000502996">
    <property type="component" value="Chromosome"/>
</dbReference>
<name>A0A6G6WA31_9ACTN</name>
<keyword evidence="4" id="KW-1015">Disulfide bond</keyword>
<dbReference type="SUPFAM" id="SSF52833">
    <property type="entry name" value="Thioredoxin-like"/>
    <property type="match status" value="1"/>
</dbReference>
<dbReference type="CDD" id="cd02972">
    <property type="entry name" value="DsbA_family"/>
    <property type="match status" value="1"/>
</dbReference>
<dbReference type="InterPro" id="IPR012336">
    <property type="entry name" value="Thioredoxin-like_fold"/>
</dbReference>
<feature type="domain" description="Thioredoxin-like fold" evidence="7">
    <location>
        <begin position="72"/>
        <end position="231"/>
    </location>
</feature>
<evidence type="ECO:0000259" key="7">
    <source>
        <dbReference type="Pfam" id="PF13462"/>
    </source>
</evidence>
<keyword evidence="6" id="KW-0812">Transmembrane</keyword>
<comment type="similarity">
    <text evidence="1">Belongs to the thioredoxin family. DsbA subfamily.</text>
</comment>
<keyword evidence="2" id="KW-0732">Signal</keyword>
<reference evidence="8 9" key="1">
    <citation type="submission" date="2020-02" db="EMBL/GenBank/DDBJ databases">
        <title>Full genome sequence of Nocardioides sp. R-3366.</title>
        <authorList>
            <person name="Im W.-T."/>
        </authorList>
    </citation>
    <scope>NUCLEOTIDE SEQUENCE [LARGE SCALE GENOMIC DNA]</scope>
    <source>
        <strain evidence="8 9">R-3366</strain>
    </source>
</reference>
<dbReference type="Pfam" id="PF13462">
    <property type="entry name" value="Thioredoxin_4"/>
    <property type="match status" value="1"/>
</dbReference>
<organism evidence="8 9">
    <name type="scientific">Nocardioides anomalus</name>
    <dbReference type="NCBI Taxonomy" id="2712223"/>
    <lineage>
        <taxon>Bacteria</taxon>
        <taxon>Bacillati</taxon>
        <taxon>Actinomycetota</taxon>
        <taxon>Actinomycetes</taxon>
        <taxon>Propionibacteriales</taxon>
        <taxon>Nocardioidaceae</taxon>
        <taxon>Nocardioides</taxon>
    </lineage>
</organism>
<feature type="transmembrane region" description="Helical" evidence="6">
    <location>
        <begin position="30"/>
        <end position="50"/>
    </location>
</feature>
<evidence type="ECO:0000256" key="3">
    <source>
        <dbReference type="ARBA" id="ARBA00023002"/>
    </source>
</evidence>
<dbReference type="Gene3D" id="3.40.30.10">
    <property type="entry name" value="Glutaredoxin"/>
    <property type="match status" value="1"/>
</dbReference>
<keyword evidence="6" id="KW-0472">Membrane</keyword>
<evidence type="ECO:0000313" key="8">
    <source>
        <dbReference type="EMBL" id="QIG42076.1"/>
    </source>
</evidence>